<organism evidence="1 2">
    <name type="scientific">Funneliformis mosseae</name>
    <name type="common">Endomycorrhizal fungus</name>
    <name type="synonym">Glomus mosseae</name>
    <dbReference type="NCBI Taxonomy" id="27381"/>
    <lineage>
        <taxon>Eukaryota</taxon>
        <taxon>Fungi</taxon>
        <taxon>Fungi incertae sedis</taxon>
        <taxon>Mucoromycota</taxon>
        <taxon>Glomeromycotina</taxon>
        <taxon>Glomeromycetes</taxon>
        <taxon>Glomerales</taxon>
        <taxon>Glomeraceae</taxon>
        <taxon>Funneliformis</taxon>
    </lineage>
</organism>
<protein>
    <submittedName>
        <fullName evidence="1">9033_t:CDS:1</fullName>
    </submittedName>
</protein>
<keyword evidence="2" id="KW-1185">Reference proteome</keyword>
<dbReference type="AlphaFoldDB" id="A0A9N9ANV3"/>
<reference evidence="1" key="1">
    <citation type="submission" date="2021-06" db="EMBL/GenBank/DDBJ databases">
        <authorList>
            <person name="Kallberg Y."/>
            <person name="Tangrot J."/>
            <person name="Rosling A."/>
        </authorList>
    </citation>
    <scope>NUCLEOTIDE SEQUENCE</scope>
    <source>
        <strain evidence="1">87-6 pot B 2015</strain>
    </source>
</reference>
<dbReference type="Proteomes" id="UP000789375">
    <property type="component" value="Unassembled WGS sequence"/>
</dbReference>
<sequence length="145" mass="16603">MCKVAVGQACGRLGQKCLTWMQERYVRAVVSIKILEPRQNMQEPTTGYFYRTMTAKLYRQGMPTQRWDFGNIKKYSRDPVNDPPGCNAPNLPAFQIAIPINETFWDPPSPIPPAYVPVFPVNIIGNNFVIDLYRIQRIALKSRTP</sequence>
<name>A0A9N9ANV3_FUNMO</name>
<evidence type="ECO:0000313" key="2">
    <source>
        <dbReference type="Proteomes" id="UP000789375"/>
    </source>
</evidence>
<gene>
    <name evidence="1" type="ORF">FMOSSE_LOCUS5912</name>
</gene>
<proteinExistence type="predicted"/>
<evidence type="ECO:0000313" key="1">
    <source>
        <dbReference type="EMBL" id="CAG8539585.1"/>
    </source>
</evidence>
<dbReference type="EMBL" id="CAJVPP010001182">
    <property type="protein sequence ID" value="CAG8539585.1"/>
    <property type="molecule type" value="Genomic_DNA"/>
</dbReference>
<accession>A0A9N9ANV3</accession>
<comment type="caution">
    <text evidence="1">The sequence shown here is derived from an EMBL/GenBank/DDBJ whole genome shotgun (WGS) entry which is preliminary data.</text>
</comment>